<accession>A0AAW3V0B7</accession>
<dbReference type="RefSeq" id="WP_183800808.1">
    <property type="nucleotide sequence ID" value="NZ_JACIII010000013.1"/>
</dbReference>
<gene>
    <name evidence="2" type="ORF">GGD69_005259</name>
</gene>
<sequence>MLCVNIEESLELNNMKRVAFSLALASIVTTAMADQAVVIKDTRSGQSLFGAPASGELLSRQGQFCMLTEYKHTTDDPGKIALPVVEHSEFQCDAEGNRIKVADQPESAASRRPDYFLTVDVLGVRRRVAVHIGKPIDLSEQVFFAYAGACFSRSDFDPIRNTIFSGGDGDAASKGAHEQAEQRPPHTPASDESVELKSGAWKYHLAIVPSAIAADGAVKLQISGTASGPDNYSQTAAIQCNGYKPEIVSEDIPATGLEVHNGGILPTKLLGTIQFRVDQL</sequence>
<protein>
    <submittedName>
        <fullName evidence="2">Uncharacterized protein</fullName>
    </submittedName>
</protein>
<comment type="caution">
    <text evidence="2">The sequence shown here is derived from an EMBL/GenBank/DDBJ whole genome shotgun (WGS) entry which is preliminary data.</text>
</comment>
<organism evidence="2 3">
    <name type="scientific">Paraburkholderia fungorum</name>
    <dbReference type="NCBI Taxonomy" id="134537"/>
    <lineage>
        <taxon>Bacteria</taxon>
        <taxon>Pseudomonadati</taxon>
        <taxon>Pseudomonadota</taxon>
        <taxon>Betaproteobacteria</taxon>
        <taxon>Burkholderiales</taxon>
        <taxon>Burkholderiaceae</taxon>
        <taxon>Paraburkholderia</taxon>
    </lineage>
</organism>
<name>A0AAW3V0B7_9BURK</name>
<feature type="compositionally biased region" description="Basic and acidic residues" evidence="1">
    <location>
        <begin position="175"/>
        <end position="184"/>
    </location>
</feature>
<dbReference type="AlphaFoldDB" id="A0AAW3V0B7"/>
<dbReference type="Proteomes" id="UP000518681">
    <property type="component" value="Unassembled WGS sequence"/>
</dbReference>
<feature type="region of interest" description="Disordered" evidence="1">
    <location>
        <begin position="167"/>
        <end position="193"/>
    </location>
</feature>
<dbReference type="EMBL" id="JACIIK010000009">
    <property type="protein sequence ID" value="MBB6204365.1"/>
    <property type="molecule type" value="Genomic_DNA"/>
</dbReference>
<evidence type="ECO:0000313" key="3">
    <source>
        <dbReference type="Proteomes" id="UP000518681"/>
    </source>
</evidence>
<evidence type="ECO:0000256" key="1">
    <source>
        <dbReference type="SAM" id="MobiDB-lite"/>
    </source>
</evidence>
<reference evidence="2 3" key="1">
    <citation type="submission" date="2020-08" db="EMBL/GenBank/DDBJ databases">
        <title>Genomic Encyclopedia of Type Strains, Phase IV (KMG-V): Genome sequencing to study the core and pangenomes of soil and plant-associated prokaryotes.</title>
        <authorList>
            <person name="Whitman W."/>
        </authorList>
    </citation>
    <scope>NUCLEOTIDE SEQUENCE [LARGE SCALE GENOMIC DNA]</scope>
    <source>
        <strain evidence="2 3">SEMIA 4013</strain>
    </source>
</reference>
<proteinExistence type="predicted"/>
<evidence type="ECO:0000313" key="2">
    <source>
        <dbReference type="EMBL" id="MBB6204365.1"/>
    </source>
</evidence>